<dbReference type="SMART" id="SM00248">
    <property type="entry name" value="ANK"/>
    <property type="match status" value="6"/>
</dbReference>
<organism evidence="5 6">
    <name type="scientific">Hyaloscypha hepaticicola</name>
    <dbReference type="NCBI Taxonomy" id="2082293"/>
    <lineage>
        <taxon>Eukaryota</taxon>
        <taxon>Fungi</taxon>
        <taxon>Dikarya</taxon>
        <taxon>Ascomycota</taxon>
        <taxon>Pezizomycotina</taxon>
        <taxon>Leotiomycetes</taxon>
        <taxon>Helotiales</taxon>
        <taxon>Hyaloscyphaceae</taxon>
        <taxon>Hyaloscypha</taxon>
    </lineage>
</organism>
<evidence type="ECO:0000256" key="4">
    <source>
        <dbReference type="SAM" id="MobiDB-lite"/>
    </source>
</evidence>
<feature type="repeat" description="ANK" evidence="3">
    <location>
        <begin position="163"/>
        <end position="195"/>
    </location>
</feature>
<dbReference type="InterPro" id="IPR002110">
    <property type="entry name" value="Ankyrin_rpt"/>
</dbReference>
<dbReference type="InterPro" id="IPR036770">
    <property type="entry name" value="Ankyrin_rpt-contain_sf"/>
</dbReference>
<dbReference type="AlphaFoldDB" id="A0A2J6Q5J7"/>
<dbReference type="PROSITE" id="PS50297">
    <property type="entry name" value="ANK_REP_REGION"/>
    <property type="match status" value="2"/>
</dbReference>
<dbReference type="Proteomes" id="UP000235672">
    <property type="component" value="Unassembled WGS sequence"/>
</dbReference>
<evidence type="ECO:0000256" key="3">
    <source>
        <dbReference type="PROSITE-ProRule" id="PRU00023"/>
    </source>
</evidence>
<name>A0A2J6Q5J7_9HELO</name>
<keyword evidence="2 3" id="KW-0040">ANK repeat</keyword>
<sequence length="608" mass="67516">MLHLHGIGTKQCLQTALKWLELSALAGSLKAKLVLLQVLSAVEVPLNDDLSSILDDVVEAYPPANQRKIAEAISVLKPEAFEVAVERARWSHLDLLTRTTRNELVSIMIEGRRIIALNIKSGETVLPLQDWLAPLQREVLFGEVQEVRRLVREACNIDETRIANHSALWLACNCGFTDMAMALLEAGASPNIADSLEGYSALHFLARFPQNEIPEIARTLVARGADLEARTSHGETPLLTVLDDEKNFMPFACSPAVDVLLSLGASPYGNLKESHVLGDHRVPWPDCPLSRACTINADAVIILLERIKILRSVDQADDGSPPSQSSETTMEPEPSQTSQREYMTALMARCFRLAVSKPMIYRLSRGRGYKGSLSRLVKYLLVEDVRSQFSKLSGMPALLYCCKCLAYDFCEEILEQKLYSTAELADTRLILLAFTTRNPNLVRQLITAGASLSLVNDDGLTFLHHAVKHRWCVADLSEICDLVSDAIDLHDLAKRRDSGGATPFDYAVQQGSLQLADFLARFGVEVNVCAFRLSHSTSAPFGWPLCTLLGYCLATTEDDILKLQQVRYLLKYSPKFRVSPSHGCTALTLCWTPWKQQRKRCKVPQALV</sequence>
<keyword evidence="6" id="KW-1185">Reference proteome</keyword>
<dbReference type="STRING" id="1745343.A0A2J6Q5J7"/>
<evidence type="ECO:0000313" key="6">
    <source>
        <dbReference type="Proteomes" id="UP000235672"/>
    </source>
</evidence>
<feature type="region of interest" description="Disordered" evidence="4">
    <location>
        <begin position="314"/>
        <end position="338"/>
    </location>
</feature>
<dbReference type="SUPFAM" id="SSF48403">
    <property type="entry name" value="Ankyrin repeat"/>
    <property type="match status" value="2"/>
</dbReference>
<evidence type="ECO:0000256" key="2">
    <source>
        <dbReference type="ARBA" id="ARBA00023043"/>
    </source>
</evidence>
<feature type="compositionally biased region" description="Polar residues" evidence="4">
    <location>
        <begin position="321"/>
        <end position="338"/>
    </location>
</feature>
<dbReference type="Pfam" id="PF12796">
    <property type="entry name" value="Ank_2"/>
    <property type="match status" value="2"/>
</dbReference>
<dbReference type="Gene3D" id="1.25.40.20">
    <property type="entry name" value="Ankyrin repeat-containing domain"/>
    <property type="match status" value="2"/>
</dbReference>
<protein>
    <submittedName>
        <fullName evidence="5">Ankyrin</fullName>
    </submittedName>
</protein>
<dbReference type="InterPro" id="IPR051165">
    <property type="entry name" value="Multifunctional_ANK_Repeat"/>
</dbReference>
<dbReference type="EMBL" id="KZ613481">
    <property type="protein sequence ID" value="PMD21454.1"/>
    <property type="molecule type" value="Genomic_DNA"/>
</dbReference>
<proteinExistence type="predicted"/>
<dbReference type="PANTHER" id="PTHR24123:SF33">
    <property type="entry name" value="PROTEIN HOS4"/>
    <property type="match status" value="1"/>
</dbReference>
<feature type="repeat" description="ANK" evidence="3">
    <location>
        <begin position="197"/>
        <end position="232"/>
    </location>
</feature>
<reference evidence="5 6" key="1">
    <citation type="submission" date="2016-05" db="EMBL/GenBank/DDBJ databases">
        <title>A degradative enzymes factory behind the ericoid mycorrhizal symbiosis.</title>
        <authorList>
            <consortium name="DOE Joint Genome Institute"/>
            <person name="Martino E."/>
            <person name="Morin E."/>
            <person name="Grelet G."/>
            <person name="Kuo A."/>
            <person name="Kohler A."/>
            <person name="Daghino S."/>
            <person name="Barry K."/>
            <person name="Choi C."/>
            <person name="Cichocki N."/>
            <person name="Clum A."/>
            <person name="Copeland A."/>
            <person name="Hainaut M."/>
            <person name="Haridas S."/>
            <person name="Labutti K."/>
            <person name="Lindquist E."/>
            <person name="Lipzen A."/>
            <person name="Khouja H.-R."/>
            <person name="Murat C."/>
            <person name="Ohm R."/>
            <person name="Olson A."/>
            <person name="Spatafora J."/>
            <person name="Veneault-Fourrey C."/>
            <person name="Henrissat B."/>
            <person name="Grigoriev I."/>
            <person name="Martin F."/>
            <person name="Perotto S."/>
        </authorList>
    </citation>
    <scope>NUCLEOTIDE SEQUENCE [LARGE SCALE GENOMIC DNA]</scope>
    <source>
        <strain evidence="5 6">UAMH 7357</strain>
    </source>
</reference>
<feature type="repeat" description="ANK" evidence="3">
    <location>
        <begin position="499"/>
        <end position="531"/>
    </location>
</feature>
<gene>
    <name evidence="5" type="ORF">NA56DRAFT_127191</name>
</gene>
<dbReference type="PROSITE" id="PS50088">
    <property type="entry name" value="ANK_REPEAT"/>
    <property type="match status" value="3"/>
</dbReference>
<dbReference type="PANTHER" id="PTHR24123">
    <property type="entry name" value="ANKYRIN REPEAT-CONTAINING"/>
    <property type="match status" value="1"/>
</dbReference>
<evidence type="ECO:0000256" key="1">
    <source>
        <dbReference type="ARBA" id="ARBA00022737"/>
    </source>
</evidence>
<dbReference type="OrthoDB" id="3559697at2759"/>
<evidence type="ECO:0000313" key="5">
    <source>
        <dbReference type="EMBL" id="PMD21454.1"/>
    </source>
</evidence>
<accession>A0A2J6Q5J7</accession>
<keyword evidence="1" id="KW-0677">Repeat</keyword>